<dbReference type="KEGG" id="smas:HUE87_09840"/>
<keyword evidence="1" id="KW-0732">Signal</keyword>
<evidence type="ECO:0000313" key="2">
    <source>
        <dbReference type="EMBL" id="QOY54177.1"/>
    </source>
</evidence>
<sequence length="188" mass="21954">MKNRDLIKKLFLTLYLLLYTTVVNAETNSCSPENRLNIYISLEGDTGKLLKSLPSFIPSKKMFFKRVKEEYYNNKKEKYKSIVNSNSFLAYNNSAQLEELQNNVNNIIDGNKRKDLYDEVKFLFALNSSFLFNAVLGTSYMDSEIMFDRKIVDKEYREIAKSLSVHVVDINKCADKMVFELKNIHQNK</sequence>
<evidence type="ECO:0000313" key="3">
    <source>
        <dbReference type="Proteomes" id="UP000593836"/>
    </source>
</evidence>
<dbReference type="RefSeq" id="WP_194366223.1">
    <property type="nucleotide sequence ID" value="NZ_CP054493.1"/>
</dbReference>
<reference evidence="2 3" key="1">
    <citation type="submission" date="2020-05" db="EMBL/GenBank/DDBJ databases">
        <title>Sulfurimonas marisnigri, sp. nov., and Sulfurimonas baltica, sp. nov., manganese oxide reducing chemolithoautotrophs of the class Epsilonproteobacteria isolated from the pelagic redoxclines of the Black and Baltic Seas and emended description of the genus Sulfurimonas.</title>
        <authorList>
            <person name="Henkel J.V."/>
            <person name="Laudan C."/>
            <person name="Werner J."/>
            <person name="Neu T."/>
            <person name="Plewe S."/>
            <person name="Sproer C."/>
            <person name="Bunk B."/>
            <person name="Schulz-Vogt H.N."/>
        </authorList>
    </citation>
    <scope>NUCLEOTIDE SEQUENCE [LARGE SCALE GENOMIC DNA]</scope>
    <source>
        <strain evidence="2 3">SoZ1</strain>
    </source>
</reference>
<organism evidence="2 3">
    <name type="scientific">Candidatus Sulfurimonas marisnigri</name>
    <dbReference type="NCBI Taxonomy" id="2740405"/>
    <lineage>
        <taxon>Bacteria</taxon>
        <taxon>Pseudomonadati</taxon>
        <taxon>Campylobacterota</taxon>
        <taxon>Epsilonproteobacteria</taxon>
        <taxon>Campylobacterales</taxon>
        <taxon>Sulfurimonadaceae</taxon>
        <taxon>Sulfurimonas</taxon>
    </lineage>
</organism>
<dbReference type="Proteomes" id="UP000593836">
    <property type="component" value="Chromosome"/>
</dbReference>
<feature type="chain" id="PRO_5032877135" evidence="1">
    <location>
        <begin position="26"/>
        <end position="188"/>
    </location>
</feature>
<keyword evidence="3" id="KW-1185">Reference proteome</keyword>
<protein>
    <submittedName>
        <fullName evidence="2">Uncharacterized protein</fullName>
    </submittedName>
</protein>
<feature type="signal peptide" evidence="1">
    <location>
        <begin position="1"/>
        <end position="25"/>
    </location>
</feature>
<evidence type="ECO:0000256" key="1">
    <source>
        <dbReference type="SAM" id="SignalP"/>
    </source>
</evidence>
<dbReference type="AlphaFoldDB" id="A0A7S7RPA6"/>
<proteinExistence type="predicted"/>
<accession>A0A7S7RPA6</accession>
<dbReference type="EMBL" id="CP054493">
    <property type="protein sequence ID" value="QOY54177.1"/>
    <property type="molecule type" value="Genomic_DNA"/>
</dbReference>
<gene>
    <name evidence="2" type="ORF">HUE87_09840</name>
</gene>
<name>A0A7S7RPA6_9BACT</name>